<proteinExistence type="predicted"/>
<dbReference type="EMBL" id="JAMKFB020000025">
    <property type="protein sequence ID" value="KAL0155829.1"/>
    <property type="molecule type" value="Genomic_DNA"/>
</dbReference>
<evidence type="ECO:0000313" key="2">
    <source>
        <dbReference type="EMBL" id="KAL0155829.1"/>
    </source>
</evidence>
<feature type="non-terminal residue" evidence="2">
    <location>
        <position position="52"/>
    </location>
</feature>
<keyword evidence="3" id="KW-1185">Reference proteome</keyword>
<name>A0ABD0N313_CIRMR</name>
<dbReference type="AlphaFoldDB" id="A0ABD0N313"/>
<sequence>PVWLSSRLPPLSVCAEGDASRGPLGDLRGDRQPFQLSRQQPLHILPDEPQQG</sequence>
<organism evidence="2 3">
    <name type="scientific">Cirrhinus mrigala</name>
    <name type="common">Mrigala</name>
    <dbReference type="NCBI Taxonomy" id="683832"/>
    <lineage>
        <taxon>Eukaryota</taxon>
        <taxon>Metazoa</taxon>
        <taxon>Chordata</taxon>
        <taxon>Craniata</taxon>
        <taxon>Vertebrata</taxon>
        <taxon>Euteleostomi</taxon>
        <taxon>Actinopterygii</taxon>
        <taxon>Neopterygii</taxon>
        <taxon>Teleostei</taxon>
        <taxon>Ostariophysi</taxon>
        <taxon>Cypriniformes</taxon>
        <taxon>Cyprinidae</taxon>
        <taxon>Labeoninae</taxon>
        <taxon>Labeonini</taxon>
        <taxon>Cirrhinus</taxon>
    </lineage>
</organism>
<accession>A0ABD0N313</accession>
<gene>
    <name evidence="2" type="ORF">M9458_050092</name>
</gene>
<dbReference type="Proteomes" id="UP001529510">
    <property type="component" value="Unassembled WGS sequence"/>
</dbReference>
<comment type="caution">
    <text evidence="2">The sequence shown here is derived from an EMBL/GenBank/DDBJ whole genome shotgun (WGS) entry which is preliminary data.</text>
</comment>
<protein>
    <submittedName>
        <fullName evidence="2">Uncharacterized protein</fullName>
    </submittedName>
</protein>
<feature type="non-terminal residue" evidence="2">
    <location>
        <position position="1"/>
    </location>
</feature>
<evidence type="ECO:0000256" key="1">
    <source>
        <dbReference type="SAM" id="MobiDB-lite"/>
    </source>
</evidence>
<feature type="region of interest" description="Disordered" evidence="1">
    <location>
        <begin position="14"/>
        <end position="52"/>
    </location>
</feature>
<reference evidence="2 3" key="1">
    <citation type="submission" date="2024-05" db="EMBL/GenBank/DDBJ databases">
        <title>Genome sequencing and assembly of Indian major carp, Cirrhinus mrigala (Hamilton, 1822).</title>
        <authorList>
            <person name="Mohindra V."/>
            <person name="Chowdhury L.M."/>
            <person name="Lal K."/>
            <person name="Jena J.K."/>
        </authorList>
    </citation>
    <scope>NUCLEOTIDE SEQUENCE [LARGE SCALE GENOMIC DNA]</scope>
    <source>
        <strain evidence="2">CM1030</strain>
        <tissue evidence="2">Blood</tissue>
    </source>
</reference>
<evidence type="ECO:0000313" key="3">
    <source>
        <dbReference type="Proteomes" id="UP001529510"/>
    </source>
</evidence>